<dbReference type="OrthoDB" id="5078604at2759"/>
<keyword evidence="3" id="KW-1185">Reference proteome</keyword>
<proteinExistence type="predicted"/>
<dbReference type="InterPro" id="IPR022698">
    <property type="entry name" value="OrsD"/>
</dbReference>
<dbReference type="AlphaFoldDB" id="A0A8H4LD96"/>
<comment type="caution">
    <text evidence="2">The sequence shown here is derived from an EMBL/GenBank/DDBJ whole genome shotgun (WGS) entry which is preliminary data.</text>
</comment>
<reference evidence="2 3" key="1">
    <citation type="submission" date="2020-01" db="EMBL/GenBank/DDBJ databases">
        <title>Identification and distribution of gene clusters putatively required for synthesis of sphingolipid metabolism inhibitors in phylogenetically diverse species of the filamentous fungus Fusarium.</title>
        <authorList>
            <person name="Kim H.-S."/>
            <person name="Busman M."/>
            <person name="Brown D.W."/>
            <person name="Divon H."/>
            <person name="Uhlig S."/>
            <person name="Proctor R.H."/>
        </authorList>
    </citation>
    <scope>NUCLEOTIDE SEQUENCE [LARGE SCALE GENOMIC DNA]</scope>
    <source>
        <strain evidence="2 3">NRRL 20459</strain>
    </source>
</reference>
<evidence type="ECO:0000313" key="2">
    <source>
        <dbReference type="EMBL" id="KAF4467515.1"/>
    </source>
</evidence>
<feature type="compositionally biased region" description="Basic residues" evidence="1">
    <location>
        <begin position="121"/>
        <end position="130"/>
    </location>
</feature>
<accession>A0A8H4LD96</accession>
<name>A0A8H4LD96_9HYPO</name>
<sequence>MEYFHILEHYRLIVCRICRYAVTPDRVATHLRQAPHQLTWEEAQQASTWASSLDLANRIQPGDGSIPPVPDTSLPLTHLGPPRSGGYRCTANEGTCRYVASSIRRIREHGRHAHGFNSHSRGGRPRKKHAIASPIGPSSCLGVDARYWRTGVLYQRFFPSGSYSGYFEVARGLDVGALDGFGSGTDAHVDERTDHSDSTAEAICHDETELIIYEDERGQPGLSLPVVEMEAETISSIRTTQPRIEPDQSPRDETAAGLGEADHIEGRLRFVTGLGCLWCWQQGGSGRPADHPPSKCSRMKDKTSSVHKIWASQLAMQTFFRKEGIGDQFAGCFRCLAPQRLCNMWEKNGGEGSGCWREKTPAELCVYKDAVGGLLCYLQHVDPDAVAKAAGRLGYKPDLAATFQHSEPLTDYWRWVDVTVDVAQWKTAGSEA</sequence>
<gene>
    <name evidence="2" type="ORF">FALBO_5598</name>
</gene>
<dbReference type="Pfam" id="PF12013">
    <property type="entry name" value="OrsD"/>
    <property type="match status" value="1"/>
</dbReference>
<evidence type="ECO:0000313" key="3">
    <source>
        <dbReference type="Proteomes" id="UP000554235"/>
    </source>
</evidence>
<protein>
    <submittedName>
        <fullName evidence="2">Uncharacterized protein</fullName>
    </submittedName>
</protein>
<feature type="region of interest" description="Disordered" evidence="1">
    <location>
        <begin position="113"/>
        <end position="133"/>
    </location>
</feature>
<dbReference type="Proteomes" id="UP000554235">
    <property type="component" value="Unassembled WGS sequence"/>
</dbReference>
<evidence type="ECO:0000256" key="1">
    <source>
        <dbReference type="SAM" id="MobiDB-lite"/>
    </source>
</evidence>
<organism evidence="2 3">
    <name type="scientific">Fusarium albosuccineum</name>
    <dbReference type="NCBI Taxonomy" id="1237068"/>
    <lineage>
        <taxon>Eukaryota</taxon>
        <taxon>Fungi</taxon>
        <taxon>Dikarya</taxon>
        <taxon>Ascomycota</taxon>
        <taxon>Pezizomycotina</taxon>
        <taxon>Sordariomycetes</taxon>
        <taxon>Hypocreomycetidae</taxon>
        <taxon>Hypocreales</taxon>
        <taxon>Nectriaceae</taxon>
        <taxon>Fusarium</taxon>
        <taxon>Fusarium decemcellulare species complex</taxon>
    </lineage>
</organism>
<dbReference type="EMBL" id="JAADYS010000736">
    <property type="protein sequence ID" value="KAF4467515.1"/>
    <property type="molecule type" value="Genomic_DNA"/>
</dbReference>